<dbReference type="PANTHER" id="PTHR11717:SF7">
    <property type="entry name" value="LOW MOLECULAR WEIGHT PHOSPHOTYROSINE PROTEIN PHOSPHATASE"/>
    <property type="match status" value="1"/>
</dbReference>
<dbReference type="Pfam" id="PF01451">
    <property type="entry name" value="LMWPc"/>
    <property type="match status" value="1"/>
</dbReference>
<comment type="similarity">
    <text evidence="1">Belongs to the low molecular weight phosphotyrosine protein phosphatase family.</text>
</comment>
<evidence type="ECO:0000313" key="8">
    <source>
        <dbReference type="EMBL" id="RFA08321.1"/>
    </source>
</evidence>
<dbReference type="InterPro" id="IPR017867">
    <property type="entry name" value="Tyr_phospatase_low_mol_wt"/>
</dbReference>
<feature type="compositionally biased region" description="Basic and acidic residues" evidence="6">
    <location>
        <begin position="155"/>
        <end position="168"/>
    </location>
</feature>
<organism evidence="8 9">
    <name type="scientific">Subtercola boreus</name>
    <dbReference type="NCBI Taxonomy" id="120213"/>
    <lineage>
        <taxon>Bacteria</taxon>
        <taxon>Bacillati</taxon>
        <taxon>Actinomycetota</taxon>
        <taxon>Actinomycetes</taxon>
        <taxon>Micrococcales</taxon>
        <taxon>Microbacteriaceae</taxon>
        <taxon>Subtercola</taxon>
    </lineage>
</organism>
<evidence type="ECO:0000256" key="3">
    <source>
        <dbReference type="ARBA" id="ARBA00022801"/>
    </source>
</evidence>
<evidence type="ECO:0000256" key="4">
    <source>
        <dbReference type="ARBA" id="ARBA00022912"/>
    </source>
</evidence>
<feature type="region of interest" description="Disordered" evidence="6">
    <location>
        <begin position="49"/>
        <end position="71"/>
    </location>
</feature>
<accession>A0A3E0VF07</accession>
<dbReference type="EMBL" id="NBWZ01000001">
    <property type="protein sequence ID" value="RFA08321.1"/>
    <property type="molecule type" value="Genomic_DNA"/>
</dbReference>
<dbReference type="SMART" id="SM00226">
    <property type="entry name" value="LMWPc"/>
    <property type="match status" value="1"/>
</dbReference>
<feature type="active site" description="Nucleophile" evidence="5">
    <location>
        <position position="13"/>
    </location>
</feature>
<comment type="caution">
    <text evidence="8">The sequence shown here is derived from an EMBL/GenBank/DDBJ whole genome shotgun (WGS) entry which is preliminary data.</text>
</comment>
<evidence type="ECO:0000256" key="5">
    <source>
        <dbReference type="PIRSR" id="PIRSR617867-1"/>
    </source>
</evidence>
<dbReference type="SUPFAM" id="SSF52788">
    <property type="entry name" value="Phosphotyrosine protein phosphatases I"/>
    <property type="match status" value="1"/>
</dbReference>
<protein>
    <recommendedName>
        <fullName evidence="2">protein-tyrosine-phosphatase</fullName>
        <ecNumber evidence="2">3.1.3.48</ecNumber>
    </recommendedName>
</protein>
<evidence type="ECO:0000256" key="6">
    <source>
        <dbReference type="SAM" id="MobiDB-lite"/>
    </source>
</evidence>
<feature type="domain" description="Phosphotyrosine protein phosphatase I" evidence="7">
    <location>
        <begin position="7"/>
        <end position="191"/>
    </location>
</feature>
<evidence type="ECO:0000256" key="1">
    <source>
        <dbReference type="ARBA" id="ARBA00011063"/>
    </source>
</evidence>
<evidence type="ECO:0000259" key="7">
    <source>
        <dbReference type="SMART" id="SM00226"/>
    </source>
</evidence>
<evidence type="ECO:0000256" key="2">
    <source>
        <dbReference type="ARBA" id="ARBA00013064"/>
    </source>
</evidence>
<feature type="active site" evidence="5">
    <location>
        <position position="19"/>
    </location>
</feature>
<dbReference type="InterPro" id="IPR023485">
    <property type="entry name" value="Ptyr_pPase"/>
</dbReference>
<dbReference type="Proteomes" id="UP000256486">
    <property type="component" value="Unassembled WGS sequence"/>
</dbReference>
<dbReference type="InterPro" id="IPR050438">
    <property type="entry name" value="LMW_PTPase"/>
</dbReference>
<feature type="region of interest" description="Disordered" evidence="6">
    <location>
        <begin position="333"/>
        <end position="389"/>
    </location>
</feature>
<dbReference type="PRINTS" id="PR00719">
    <property type="entry name" value="LMWPTPASE"/>
</dbReference>
<dbReference type="EC" id="3.1.3.48" evidence="2"/>
<gene>
    <name evidence="8" type="ORF">B7R54_03095</name>
</gene>
<keyword evidence="4" id="KW-0904">Protein phosphatase</keyword>
<feature type="region of interest" description="Disordered" evidence="6">
    <location>
        <begin position="271"/>
        <end position="294"/>
    </location>
</feature>
<keyword evidence="9" id="KW-1185">Reference proteome</keyword>
<dbReference type="InterPro" id="IPR036196">
    <property type="entry name" value="Ptyr_pPase_sf"/>
</dbReference>
<dbReference type="Gene3D" id="3.40.50.2300">
    <property type="match status" value="1"/>
</dbReference>
<dbReference type="PANTHER" id="PTHR11717">
    <property type="entry name" value="LOW MOLECULAR WEIGHT PROTEIN TYROSINE PHOSPHATASE"/>
    <property type="match status" value="1"/>
</dbReference>
<name>A0A3E0VF07_9MICO</name>
<proteinExistence type="inferred from homology"/>
<dbReference type="GO" id="GO:0004725">
    <property type="term" value="F:protein tyrosine phosphatase activity"/>
    <property type="evidence" value="ECO:0007669"/>
    <property type="project" value="UniProtKB-EC"/>
</dbReference>
<dbReference type="AlphaFoldDB" id="A0A3E0VF07"/>
<feature type="compositionally biased region" description="Basic and acidic residues" evidence="6">
    <location>
        <begin position="271"/>
        <end position="282"/>
    </location>
</feature>
<feature type="region of interest" description="Disordered" evidence="6">
    <location>
        <begin position="150"/>
        <end position="169"/>
    </location>
</feature>
<reference evidence="8 9" key="1">
    <citation type="submission" date="2017-04" db="EMBL/GenBank/DDBJ databases">
        <title>Comparative genome analysis of Subtercola boreus.</title>
        <authorList>
            <person name="Cho Y.-J."/>
            <person name="Cho A."/>
            <person name="Kim O.-S."/>
            <person name="Lee J.-I."/>
        </authorList>
    </citation>
    <scope>NUCLEOTIDE SEQUENCE [LARGE SCALE GENOMIC DNA]</scope>
    <source>
        <strain evidence="8 9">K300</strain>
    </source>
</reference>
<keyword evidence="3" id="KW-0378">Hydrolase</keyword>
<sequence length="389" mass="41876">MTEFSPLSILFICTGNICRSPLAAQVLEHELTGAAAGGRVTVLSRGTHARVGEPMDPPAAKQSEALGGDSSSHLASQLVEADLAGADLVVTMTLAQRASAARMLPAASKKSVTLLELQRMIDHLASESGASPARSDSPLGGLANLLAQRSAVPPPRHEADLDIPDPFRRSSGTHVRVAREIQAAVLTLAGWLEAALPEARANVPVAEAEDLALEESPASSWPAFLEPEPVTVPVQVLEPVTVTVTVLEPEPVQVQVQVLEPEPVRMRVRERVREPEPVRDPEPTPAVESEAQPVPVASTVALTRRQLRALSESTTAPVTLTRREARALHEQELREAEHRASVHQDDGRETDEKAERVAGQHIGGEVHTEQHPAEPHRQHSEYAQRPERG</sequence>
<evidence type="ECO:0000313" key="9">
    <source>
        <dbReference type="Proteomes" id="UP000256486"/>
    </source>
</evidence>